<organism evidence="1 2">
    <name type="scientific">Eretmocerus hayati</name>
    <dbReference type="NCBI Taxonomy" id="131215"/>
    <lineage>
        <taxon>Eukaryota</taxon>
        <taxon>Metazoa</taxon>
        <taxon>Ecdysozoa</taxon>
        <taxon>Arthropoda</taxon>
        <taxon>Hexapoda</taxon>
        <taxon>Insecta</taxon>
        <taxon>Pterygota</taxon>
        <taxon>Neoptera</taxon>
        <taxon>Endopterygota</taxon>
        <taxon>Hymenoptera</taxon>
        <taxon>Apocrita</taxon>
        <taxon>Proctotrupomorpha</taxon>
        <taxon>Chalcidoidea</taxon>
        <taxon>Aphelinidae</taxon>
        <taxon>Aphelininae</taxon>
        <taxon>Eretmocerus</taxon>
    </lineage>
</organism>
<accession>A0ACC2PFV0</accession>
<dbReference type="EMBL" id="CM056741">
    <property type="protein sequence ID" value="KAJ8682450.1"/>
    <property type="molecule type" value="Genomic_DNA"/>
</dbReference>
<reference evidence="1" key="1">
    <citation type="submission" date="2023-04" db="EMBL/GenBank/DDBJ databases">
        <title>A chromosome-level genome assembly of the parasitoid wasp Eretmocerus hayati.</title>
        <authorList>
            <person name="Zhong Y."/>
            <person name="Liu S."/>
            <person name="Liu Y."/>
        </authorList>
    </citation>
    <scope>NUCLEOTIDE SEQUENCE</scope>
    <source>
        <strain evidence="1">ZJU_SS_LIU_2023</strain>
    </source>
</reference>
<keyword evidence="2" id="KW-1185">Reference proteome</keyword>
<comment type="caution">
    <text evidence="1">The sequence shown here is derived from an EMBL/GenBank/DDBJ whole genome shotgun (WGS) entry which is preliminary data.</text>
</comment>
<gene>
    <name evidence="1" type="ORF">QAD02_018242</name>
</gene>
<evidence type="ECO:0000313" key="1">
    <source>
        <dbReference type="EMBL" id="KAJ8682450.1"/>
    </source>
</evidence>
<evidence type="ECO:0000313" key="2">
    <source>
        <dbReference type="Proteomes" id="UP001239111"/>
    </source>
</evidence>
<proteinExistence type="predicted"/>
<dbReference type="Proteomes" id="UP001239111">
    <property type="component" value="Chromosome 1"/>
</dbReference>
<sequence length="115" mass="13435">MSLGDQIHSDYLDDLESIVESQKIAINYLAQEFKSHSRMLDRQAELNQNCELRAANQFKGIKNLADKLKRIVKLSSEKLQELDSEFERLQKRVEKLELLIEDKEVKTEDGIQDQE</sequence>
<name>A0ACC2PFV0_9HYME</name>
<protein>
    <submittedName>
        <fullName evidence="1">Uncharacterized protein</fullName>
    </submittedName>
</protein>